<comment type="similarity">
    <text evidence="1">Belongs to the TFP11/STIP family.</text>
</comment>
<evidence type="ECO:0000259" key="3">
    <source>
        <dbReference type="PROSITE" id="PS50174"/>
    </source>
</evidence>
<evidence type="ECO:0000256" key="1">
    <source>
        <dbReference type="ARBA" id="ARBA00010900"/>
    </source>
</evidence>
<protein>
    <submittedName>
        <fullName evidence="4">Tuftelin-interacting protein</fullName>
    </submittedName>
</protein>
<dbReference type="GO" id="GO:0003676">
    <property type="term" value="F:nucleic acid binding"/>
    <property type="evidence" value="ECO:0007669"/>
    <property type="project" value="InterPro"/>
</dbReference>
<evidence type="ECO:0000256" key="2">
    <source>
        <dbReference type="SAM" id="MobiDB-lite"/>
    </source>
</evidence>
<feature type="region of interest" description="Disordered" evidence="2">
    <location>
        <begin position="77"/>
        <end position="105"/>
    </location>
</feature>
<feature type="domain" description="G-patch" evidence="3">
    <location>
        <begin position="13"/>
        <end position="64"/>
    </location>
</feature>
<dbReference type="GO" id="GO:0000390">
    <property type="term" value="P:spliceosomal complex disassembly"/>
    <property type="evidence" value="ECO:0007669"/>
    <property type="project" value="InterPro"/>
</dbReference>
<dbReference type="PROSITE" id="PS50174">
    <property type="entry name" value="G_PATCH"/>
    <property type="match status" value="1"/>
</dbReference>
<proteinExistence type="inferred from homology"/>
<dbReference type="EMBL" id="JAPCXC010000064">
    <property type="protein sequence ID" value="KAJ1607054.1"/>
    <property type="molecule type" value="Genomic_DNA"/>
</dbReference>
<dbReference type="Pfam" id="PF01585">
    <property type="entry name" value="G-patch"/>
    <property type="match status" value="1"/>
</dbReference>
<gene>
    <name evidence="4" type="ORF">OJ253_2519</name>
</gene>
<name>A0A9D5HWY1_9CRYT</name>
<dbReference type="PANTHER" id="PTHR23329:SF1">
    <property type="entry name" value="TUFTELIN-INTERACTING PROTEIN 11"/>
    <property type="match status" value="1"/>
</dbReference>
<dbReference type="Pfam" id="PF07842">
    <property type="entry name" value="GCFC"/>
    <property type="match status" value="1"/>
</dbReference>
<comment type="caution">
    <text evidence="4">The sequence shown here is derived from an EMBL/GenBank/DDBJ whole genome shotgun (WGS) entry which is preliminary data.</text>
</comment>
<dbReference type="InterPro" id="IPR022783">
    <property type="entry name" value="GCFC_dom"/>
</dbReference>
<dbReference type="SMART" id="SM00443">
    <property type="entry name" value="G_patch"/>
    <property type="match status" value="1"/>
</dbReference>
<dbReference type="GO" id="GO:0071008">
    <property type="term" value="C:U2-type post-mRNA release spliceosomal complex"/>
    <property type="evidence" value="ECO:0007669"/>
    <property type="project" value="TreeGrafter"/>
</dbReference>
<sequence>MKESRESEELRAKYGKGFDLIKKLGFKGGGLGVDGSGISEPIQVRVRPANLGITGEGGVHSEAPAGVSLGLRSLDERSKRQRTGKVLEASGEMERPKPGLGPGLPKKAYLDDIMESVSIQRELHSGEKRDCRESLVEKQLEIDNLSKLLKGLAEKKLILENLGTVTRQIQRAFLKFHHGLERVTEDEITTLFEAEQSDSPSNESESCQNQIDRLEGLVSEFSASLSQIIGSCGDPSSREVCKSYLPYCSMVKNMLRPTLQSLYNRERDMKLDPDFGVSTWISIKGLFVFLQTSRKEKDYDSKLCFEQLVTETLGKYLETYFLCSWDPIRENEYGISLLSIWINLIPPEFIKTSIIKAVWNKQIHQLQLNKMVSESGSAHSKSKYKWLFQWLPCYFKFGMGYQVSRVISRHIDSALKEWEPPEEWPLSLLTLWRPILETQRSHETDELDSMGLGCETHPSSLTSQELSSIILTSIYPKLLAYFSAQFSVEQSHRLQQLECIEHLDMWFKSELIDKSLASQILTNHVGPKWIKALEIKLSNIRIEYRSAKDRAPESPDSDTGGRLAALYGDLLEWYQFWRTVLSTGVFASAKSKAFLARGLLYIDYHINFHSDLDPELKRTSDDWVDYGSHRDQDDEIPELQDLNDDSLILGVLEWVSDETGLVLRQSGRNSPHGRQIFSVEYGEQSAESGKRARSSYFRLEPVGIKLFFYVNQGVIFVRESGIQREGSDSSGDWTPVSVPGMLARLGIWEPS</sequence>
<reference evidence="4" key="1">
    <citation type="submission" date="2022-10" db="EMBL/GenBank/DDBJ databases">
        <title>Adaptive evolution leads to modifications in subtelomeric GC content in a zoonotic Cryptosporidium species.</title>
        <authorList>
            <person name="Li J."/>
            <person name="Feng Y."/>
            <person name="Xiao L."/>
        </authorList>
    </citation>
    <scope>NUCLEOTIDE SEQUENCE</scope>
    <source>
        <strain evidence="4">33844</strain>
    </source>
</reference>
<dbReference type="PANTHER" id="PTHR23329">
    <property type="entry name" value="TUFTELIN-INTERACTING PROTEIN 11-RELATED"/>
    <property type="match status" value="1"/>
</dbReference>
<organism evidence="4">
    <name type="scientific">Cryptosporidium canis</name>
    <dbReference type="NCBI Taxonomy" id="195482"/>
    <lineage>
        <taxon>Eukaryota</taxon>
        <taxon>Sar</taxon>
        <taxon>Alveolata</taxon>
        <taxon>Apicomplexa</taxon>
        <taxon>Conoidasida</taxon>
        <taxon>Coccidia</taxon>
        <taxon>Eucoccidiorida</taxon>
        <taxon>Eimeriorina</taxon>
        <taxon>Cryptosporidiidae</taxon>
        <taxon>Cryptosporidium</taxon>
    </lineage>
</organism>
<dbReference type="Proteomes" id="UP001067231">
    <property type="component" value="Unassembled WGS sequence"/>
</dbReference>
<dbReference type="InterPro" id="IPR045211">
    <property type="entry name" value="TFP11/STIP/Ntr1"/>
</dbReference>
<accession>A0A9D5HWY1</accession>
<evidence type="ECO:0000313" key="4">
    <source>
        <dbReference type="EMBL" id="KAJ1607054.1"/>
    </source>
</evidence>
<dbReference type="AlphaFoldDB" id="A0A9D5HWY1"/>
<dbReference type="InterPro" id="IPR000467">
    <property type="entry name" value="G_patch_dom"/>
</dbReference>
<dbReference type="OrthoDB" id="4822at2759"/>